<evidence type="ECO:0000313" key="6">
    <source>
        <dbReference type="WBParaSite" id="SMUV_0000093401-mRNA-1"/>
    </source>
</evidence>
<accession>A0A158R3Z5</accession>
<dbReference type="GO" id="GO:0000209">
    <property type="term" value="P:protein polyubiquitination"/>
    <property type="evidence" value="ECO:0007669"/>
    <property type="project" value="InterPro"/>
</dbReference>
<evidence type="ECO:0000313" key="5">
    <source>
        <dbReference type="Proteomes" id="UP000046393"/>
    </source>
</evidence>
<dbReference type="PROSITE" id="PS50096">
    <property type="entry name" value="IQ"/>
    <property type="match status" value="1"/>
</dbReference>
<organism evidence="5 6">
    <name type="scientific">Syphacia muris</name>
    <dbReference type="NCBI Taxonomy" id="451379"/>
    <lineage>
        <taxon>Eukaryota</taxon>
        <taxon>Metazoa</taxon>
        <taxon>Ecdysozoa</taxon>
        <taxon>Nematoda</taxon>
        <taxon>Chromadorea</taxon>
        <taxon>Rhabditida</taxon>
        <taxon>Spirurina</taxon>
        <taxon>Oxyuridomorpha</taxon>
        <taxon>Oxyuroidea</taxon>
        <taxon>Oxyuridae</taxon>
        <taxon>Syphacia</taxon>
    </lineage>
</organism>
<keyword evidence="5" id="KW-1185">Reference proteome</keyword>
<dbReference type="STRING" id="451379.A0A158R3Z5"/>
<dbReference type="EC" id="2.3.2.26" evidence="3"/>
<keyword evidence="4" id="KW-0808">Transferase</keyword>
<proteinExistence type="predicted"/>
<dbReference type="InterPro" id="IPR044611">
    <property type="entry name" value="E3A/B/C-like"/>
</dbReference>
<sequence>MNLPEDDQRTVFINRLTAERKERETRRKQEDFFTTLQAACRGYLARKLFSKAVRNEFDELLSSFTDLDKERELPECRSVLKVGFLFLRNSSCLRDIERYLKLCRYLIVSVSITNLQCSFPSLFLSKNYIQRSNNFILKLFINVCGLIGNLKLTKVADGKALSIFVLLMVTYSNCNSWALVRNNQKICLVLNSMCSKITCTVFLDPQNYSLLSSCLCKMVSDGRLLVPSPTLNGLFTLLFRAVKDVNFNASEFILFIKECLTCPALITHLSPASIDLLLTNDVFGLCLTALLNSNDIFAILTGNESLFLLANLTHLCAMNLERLIECLIDWTEVVGRLLSRCDDFILRNKDTCSHWHPIFGWYCQPVPHGQVLCSNEGALPLVIMQLKNLWSKPVIKCLFKDVLHSSTSTERTTVSKLSSDSQSDLTLSIQKLWKKLNSIRADTKLASQAQRLPELSIIVIVCQVYQRAMHTFSTLSSDITAGLCREDFLLPHLFTYIVSFSPADNGLTYVLNLLSSHSDNISHFAPLILFANCAATVISILDEDEMYEQEKPFTLEQLRTLAKFCNHFCFRVIWKSYMEINDAINSPLFSSLYQLCMLLYNRDCRRSFTSEIPKFWLAPYDFLSER</sequence>
<dbReference type="PANTHER" id="PTHR45700">
    <property type="entry name" value="UBIQUITIN-PROTEIN LIGASE E3C"/>
    <property type="match status" value="1"/>
</dbReference>
<dbReference type="WBParaSite" id="SMUV_0000093401-mRNA-1">
    <property type="protein sequence ID" value="SMUV_0000093401-mRNA-1"/>
    <property type="gene ID" value="SMUV_0000093401"/>
</dbReference>
<evidence type="ECO:0000256" key="4">
    <source>
        <dbReference type="ARBA" id="ARBA00022679"/>
    </source>
</evidence>
<dbReference type="InterPro" id="IPR000048">
    <property type="entry name" value="IQ_motif_EF-hand-BS"/>
</dbReference>
<dbReference type="GO" id="GO:0006511">
    <property type="term" value="P:ubiquitin-dependent protein catabolic process"/>
    <property type="evidence" value="ECO:0007669"/>
    <property type="project" value="TreeGrafter"/>
</dbReference>
<dbReference type="Proteomes" id="UP000046393">
    <property type="component" value="Unplaced"/>
</dbReference>
<evidence type="ECO:0000256" key="3">
    <source>
        <dbReference type="ARBA" id="ARBA00012485"/>
    </source>
</evidence>
<dbReference type="Pfam" id="PF00612">
    <property type="entry name" value="IQ"/>
    <property type="match status" value="1"/>
</dbReference>
<protein>
    <recommendedName>
        <fullName evidence="3">HECT-type E3 ubiquitin transferase</fullName>
        <ecNumber evidence="3">2.3.2.26</ecNumber>
    </recommendedName>
</protein>
<dbReference type="AlphaFoldDB" id="A0A158R3Z5"/>
<comment type="catalytic activity">
    <reaction evidence="1">
        <text>S-ubiquitinyl-[E2 ubiquitin-conjugating enzyme]-L-cysteine + [acceptor protein]-L-lysine = [E2 ubiquitin-conjugating enzyme]-L-cysteine + N(6)-ubiquitinyl-[acceptor protein]-L-lysine.</text>
        <dbReference type="EC" id="2.3.2.26"/>
    </reaction>
</comment>
<evidence type="ECO:0000256" key="2">
    <source>
        <dbReference type="ARBA" id="ARBA00004906"/>
    </source>
</evidence>
<reference evidence="6" key="1">
    <citation type="submission" date="2016-04" db="UniProtKB">
        <authorList>
            <consortium name="WormBaseParasite"/>
        </authorList>
    </citation>
    <scope>IDENTIFICATION</scope>
</reference>
<dbReference type="PANTHER" id="PTHR45700:SF3">
    <property type="entry name" value="UBIQUITIN-PROTEIN LIGASE E3B"/>
    <property type="match status" value="1"/>
</dbReference>
<dbReference type="GO" id="GO:0061630">
    <property type="term" value="F:ubiquitin protein ligase activity"/>
    <property type="evidence" value="ECO:0007669"/>
    <property type="project" value="UniProtKB-EC"/>
</dbReference>
<comment type="pathway">
    <text evidence="2">Protein modification; protein ubiquitination.</text>
</comment>
<name>A0A158R3Z5_9BILA</name>
<evidence type="ECO:0000256" key="1">
    <source>
        <dbReference type="ARBA" id="ARBA00000885"/>
    </source>
</evidence>